<dbReference type="GO" id="GO:0003824">
    <property type="term" value="F:catalytic activity"/>
    <property type="evidence" value="ECO:0007669"/>
    <property type="project" value="InterPro"/>
</dbReference>
<keyword evidence="5 6" id="KW-0411">Iron-sulfur</keyword>
<protein>
    <submittedName>
        <fullName evidence="8">AmmeMemoRadiSam system radical SAM enzyme</fullName>
    </submittedName>
</protein>
<dbReference type="Pfam" id="PF04055">
    <property type="entry name" value="Radical_SAM"/>
    <property type="match status" value="1"/>
</dbReference>
<feature type="binding site" evidence="6">
    <location>
        <position position="103"/>
    </location>
    <ligand>
        <name>[4Fe-4S] cluster</name>
        <dbReference type="ChEBI" id="CHEBI:49883"/>
        <note>4Fe-4S-S-AdoMet</note>
    </ligand>
</feature>
<evidence type="ECO:0000256" key="5">
    <source>
        <dbReference type="ARBA" id="ARBA00023014"/>
    </source>
</evidence>
<comment type="caution">
    <text evidence="8">The sequence shown here is derived from an EMBL/GenBank/DDBJ whole genome shotgun (WGS) entry which is preliminary data.</text>
</comment>
<proteinExistence type="predicted"/>
<dbReference type="EMBL" id="JAHJDP010000074">
    <property type="protein sequence ID" value="MBU2691724.1"/>
    <property type="molecule type" value="Genomic_DNA"/>
</dbReference>
<evidence type="ECO:0000256" key="3">
    <source>
        <dbReference type="ARBA" id="ARBA00022723"/>
    </source>
</evidence>
<sequence length="358" mass="40447">MEAFVIRPQKGKIISHPARWWSLEEDGKIRCELCPRLCRIGEGQAGFCTIRQNHGGKLVSLGYGRPTGFGVDPIEKKPLFHFYPGTQILSFGTVGCNLGCQFCQNWDMSKAKTENHRAIEVTPEKVVGLALQELCPGIAYTYNDPVIFGEFVVDVSKCAHEKNIKNVMVTAGYIEPKAREEVFHYIDAANVDLKSFSEEFYFKLTLSHLKPVLDTLEWLHRETEVWIEITTLLIPGRNDSDDEIRREAEWILKHVGDAVPLHLTAFHPAYRMTDIPRTPADTLLRARALARKAGLKFVYVGNILDTEGSTTYCPSCQEVLIERNWHTISEFRLIEDRCPACGLKVPGRFDAAGIPRKG</sequence>
<dbReference type="SUPFAM" id="SSF102114">
    <property type="entry name" value="Radical SAM enzymes"/>
    <property type="match status" value="1"/>
</dbReference>
<dbReference type="AlphaFoldDB" id="A0A948RY41"/>
<dbReference type="PROSITE" id="PS51918">
    <property type="entry name" value="RADICAL_SAM"/>
    <property type="match status" value="1"/>
</dbReference>
<evidence type="ECO:0000256" key="4">
    <source>
        <dbReference type="ARBA" id="ARBA00023004"/>
    </source>
</evidence>
<name>A0A948RY41_UNCEI</name>
<keyword evidence="4 6" id="KW-0408">Iron</keyword>
<feature type="binding site" evidence="6">
    <location>
        <position position="100"/>
    </location>
    <ligand>
        <name>[4Fe-4S] cluster</name>
        <dbReference type="ChEBI" id="CHEBI:49883"/>
        <note>4Fe-4S-S-AdoMet</note>
    </ligand>
</feature>
<gene>
    <name evidence="8" type="primary">amrS</name>
    <name evidence="8" type="ORF">KJ970_12430</name>
</gene>
<evidence type="ECO:0000256" key="1">
    <source>
        <dbReference type="ARBA" id="ARBA00022485"/>
    </source>
</evidence>
<dbReference type="Proteomes" id="UP000777784">
    <property type="component" value="Unassembled WGS sequence"/>
</dbReference>
<dbReference type="InterPro" id="IPR007197">
    <property type="entry name" value="rSAM"/>
</dbReference>
<dbReference type="PANTHER" id="PTHR30352:SF5">
    <property type="entry name" value="PYRUVATE FORMATE-LYASE 1-ACTIVATING ENZYME"/>
    <property type="match status" value="1"/>
</dbReference>
<keyword evidence="3 6" id="KW-0479">Metal-binding</keyword>
<comment type="cofactor">
    <cofactor evidence="6">
        <name>[4Fe-4S] cluster</name>
        <dbReference type="ChEBI" id="CHEBI:49883"/>
    </cofactor>
    <text evidence="6">Binds 1 [4Fe-4S] cluster. The cluster is coordinated with 3 cysteines and an exchangeable S-adenosyl-L-methionine.</text>
</comment>
<dbReference type="CDD" id="cd01335">
    <property type="entry name" value="Radical_SAM"/>
    <property type="match status" value="1"/>
</dbReference>
<dbReference type="InterPro" id="IPR013785">
    <property type="entry name" value="Aldolase_TIM"/>
</dbReference>
<dbReference type="PIRSF" id="PIRSF004869">
    <property type="entry name" value="PflX_prd"/>
    <property type="match status" value="1"/>
</dbReference>
<feature type="binding site" evidence="6">
    <location>
        <position position="96"/>
    </location>
    <ligand>
        <name>[4Fe-4S] cluster</name>
        <dbReference type="ChEBI" id="CHEBI:49883"/>
        <note>4Fe-4S-S-AdoMet</note>
    </ligand>
</feature>
<keyword evidence="1" id="KW-0004">4Fe-4S</keyword>
<evidence type="ECO:0000256" key="2">
    <source>
        <dbReference type="ARBA" id="ARBA00022691"/>
    </source>
</evidence>
<reference evidence="8" key="1">
    <citation type="submission" date="2021-05" db="EMBL/GenBank/DDBJ databases">
        <title>Energy efficiency and biological interactions define the core microbiome of deep oligotrophic groundwater.</title>
        <authorList>
            <person name="Mehrshad M."/>
            <person name="Lopez-Fernandez M."/>
            <person name="Bell E."/>
            <person name="Bernier-Latmani R."/>
            <person name="Bertilsson S."/>
            <person name="Dopson M."/>
        </authorList>
    </citation>
    <scope>NUCLEOTIDE SEQUENCE</scope>
    <source>
        <strain evidence="8">Modern_marine.mb.64</strain>
    </source>
</reference>
<evidence type="ECO:0000256" key="6">
    <source>
        <dbReference type="PIRSR" id="PIRSR004869-50"/>
    </source>
</evidence>
<dbReference type="Gene3D" id="3.20.20.70">
    <property type="entry name" value="Aldolase class I"/>
    <property type="match status" value="1"/>
</dbReference>
<dbReference type="InterPro" id="IPR016431">
    <property type="entry name" value="Pyrv-formate_lyase-activ_prd"/>
</dbReference>
<dbReference type="InterPro" id="IPR058240">
    <property type="entry name" value="rSAM_sf"/>
</dbReference>
<accession>A0A948RY41</accession>
<dbReference type="InterPro" id="IPR027596">
    <property type="entry name" value="AmmeMemoSam_rS"/>
</dbReference>
<dbReference type="SFLD" id="SFLDS00029">
    <property type="entry name" value="Radical_SAM"/>
    <property type="match status" value="1"/>
</dbReference>
<evidence type="ECO:0000259" key="7">
    <source>
        <dbReference type="PROSITE" id="PS51918"/>
    </source>
</evidence>
<organism evidence="8 9">
    <name type="scientific">Eiseniibacteriota bacterium</name>
    <dbReference type="NCBI Taxonomy" id="2212470"/>
    <lineage>
        <taxon>Bacteria</taxon>
        <taxon>Candidatus Eiseniibacteriota</taxon>
    </lineage>
</organism>
<evidence type="ECO:0000313" key="8">
    <source>
        <dbReference type="EMBL" id="MBU2691724.1"/>
    </source>
</evidence>
<dbReference type="SFLD" id="SFLDG01101">
    <property type="entry name" value="Uncharacterised_Radical_SAM_Su"/>
    <property type="match status" value="1"/>
</dbReference>
<feature type="domain" description="Radical SAM core" evidence="7">
    <location>
        <begin position="81"/>
        <end position="296"/>
    </location>
</feature>
<dbReference type="InterPro" id="IPR034457">
    <property type="entry name" value="Organic_radical-activating"/>
</dbReference>
<dbReference type="GO" id="GO:0051539">
    <property type="term" value="F:4 iron, 4 sulfur cluster binding"/>
    <property type="evidence" value="ECO:0007669"/>
    <property type="project" value="UniProtKB-KW"/>
</dbReference>
<dbReference type="GO" id="GO:0046872">
    <property type="term" value="F:metal ion binding"/>
    <property type="evidence" value="ECO:0007669"/>
    <property type="project" value="UniProtKB-KW"/>
</dbReference>
<dbReference type="PANTHER" id="PTHR30352">
    <property type="entry name" value="PYRUVATE FORMATE-LYASE-ACTIVATING ENZYME"/>
    <property type="match status" value="1"/>
</dbReference>
<keyword evidence="2 6" id="KW-0949">S-adenosyl-L-methionine</keyword>
<evidence type="ECO:0000313" key="9">
    <source>
        <dbReference type="Proteomes" id="UP000777784"/>
    </source>
</evidence>
<dbReference type="NCBIfam" id="TIGR04337">
    <property type="entry name" value="AmmeMemoSam_rS"/>
    <property type="match status" value="1"/>
</dbReference>